<dbReference type="Pfam" id="PF00078">
    <property type="entry name" value="RVT_1"/>
    <property type="match status" value="1"/>
</dbReference>
<evidence type="ECO:0000259" key="2">
    <source>
        <dbReference type="Pfam" id="PF17919"/>
    </source>
</evidence>
<dbReference type="Pfam" id="PF17919">
    <property type="entry name" value="RT_RNaseH_2"/>
    <property type="match status" value="1"/>
</dbReference>
<accession>A0AAV3RGT9</accession>
<comment type="caution">
    <text evidence="3">The sequence shown here is derived from an EMBL/GenBank/DDBJ whole genome shotgun (WGS) entry which is preliminary data.</text>
</comment>
<dbReference type="EMBL" id="BAABME010009131">
    <property type="protein sequence ID" value="GAA0174571.1"/>
    <property type="molecule type" value="Genomic_DNA"/>
</dbReference>
<dbReference type="PANTHER" id="PTHR48475">
    <property type="entry name" value="RIBONUCLEASE H"/>
    <property type="match status" value="1"/>
</dbReference>
<dbReference type="Proteomes" id="UP001454036">
    <property type="component" value="Unassembled WGS sequence"/>
</dbReference>
<dbReference type="SUPFAM" id="SSF56672">
    <property type="entry name" value="DNA/RNA polymerases"/>
    <property type="match status" value="1"/>
</dbReference>
<dbReference type="InterPro" id="IPR041577">
    <property type="entry name" value="RT_RNaseH_2"/>
</dbReference>
<feature type="domain" description="Reverse transcriptase/retrotransposon-derived protein RNase H-like" evidence="2">
    <location>
        <begin position="122"/>
        <end position="215"/>
    </location>
</feature>
<dbReference type="CDD" id="cd01647">
    <property type="entry name" value="RT_LTR"/>
    <property type="match status" value="1"/>
</dbReference>
<dbReference type="InterPro" id="IPR000477">
    <property type="entry name" value="RT_dom"/>
</dbReference>
<evidence type="ECO:0000313" key="4">
    <source>
        <dbReference type="Proteomes" id="UP001454036"/>
    </source>
</evidence>
<dbReference type="InterPro" id="IPR043502">
    <property type="entry name" value="DNA/RNA_pol_sf"/>
</dbReference>
<evidence type="ECO:0000313" key="3">
    <source>
        <dbReference type="EMBL" id="GAA0174571.1"/>
    </source>
</evidence>
<dbReference type="InterPro" id="IPR043128">
    <property type="entry name" value="Rev_trsase/Diguanyl_cyclase"/>
</dbReference>
<evidence type="ECO:0000259" key="1">
    <source>
        <dbReference type="Pfam" id="PF00078"/>
    </source>
</evidence>
<feature type="domain" description="Reverse transcriptase" evidence="1">
    <location>
        <begin position="31"/>
        <end position="98"/>
    </location>
</feature>
<name>A0AAV3RGT9_LITER</name>
<dbReference type="AlphaFoldDB" id="A0AAV3RGT9"/>
<gene>
    <name evidence="3" type="ORF">LIER_27938</name>
</gene>
<evidence type="ECO:0008006" key="5">
    <source>
        <dbReference type="Google" id="ProtNLM"/>
    </source>
</evidence>
<organism evidence="3 4">
    <name type="scientific">Lithospermum erythrorhizon</name>
    <name type="common">Purple gromwell</name>
    <name type="synonym">Lithospermum officinale var. erythrorhizon</name>
    <dbReference type="NCBI Taxonomy" id="34254"/>
    <lineage>
        <taxon>Eukaryota</taxon>
        <taxon>Viridiplantae</taxon>
        <taxon>Streptophyta</taxon>
        <taxon>Embryophyta</taxon>
        <taxon>Tracheophyta</taxon>
        <taxon>Spermatophyta</taxon>
        <taxon>Magnoliopsida</taxon>
        <taxon>eudicotyledons</taxon>
        <taxon>Gunneridae</taxon>
        <taxon>Pentapetalae</taxon>
        <taxon>asterids</taxon>
        <taxon>lamiids</taxon>
        <taxon>Boraginales</taxon>
        <taxon>Boraginaceae</taxon>
        <taxon>Boraginoideae</taxon>
        <taxon>Lithospermeae</taxon>
        <taxon>Lithospermum</taxon>
    </lineage>
</organism>
<reference evidence="3 4" key="1">
    <citation type="submission" date="2024-01" db="EMBL/GenBank/DDBJ databases">
        <title>The complete chloroplast genome sequence of Lithospermum erythrorhizon: insights into the phylogenetic relationship among Boraginaceae species and the maternal lineages of purple gromwells.</title>
        <authorList>
            <person name="Okada T."/>
            <person name="Watanabe K."/>
        </authorList>
    </citation>
    <scope>NUCLEOTIDE SEQUENCE [LARGE SCALE GENOMIC DNA]</scope>
</reference>
<proteinExistence type="predicted"/>
<sequence>MCTDFSSINKAFPKDCYPLPNIDRLVDSTAGYKNAGAIHQRMVNKVFTTQIGRNMEIYVDDMLIKSQRVADHEANLRESFQNLGKYNIQLNPDNCVFGVTFGDSSFPFSKPIKKWREFELNLECEKSFQELKAYLQSPQLLVWPVVEDILELYLAVSESAQSSVLIREEEKVQKPVFYVNRVMRGAETWYQLTKKLVYALIVDARKLKPYFEERNSEADRLSQLATEEYGIIPDSTMVEWVAFRITEVMDNSPEGEGRAPEPWYQAIMDFLRIGVLRGDPLVANKIQRQSLRNTLLDGIFYMRSFQGIHLETARVSYYDELANEQGLRLNMDMLEEKRAAAVDKIVRYKGKVAAHYNKRVWARKFLIGDLVLRIRQAFSHGKPGKLESPWEGPYHVRRVVGPVTYELQTMEGRQVPLSWNACHLRKYYV</sequence>
<protein>
    <recommendedName>
        <fullName evidence="5">Reverse transcriptase domain-containing protein</fullName>
    </recommendedName>
</protein>
<dbReference type="PANTHER" id="PTHR48475:SF2">
    <property type="entry name" value="RIBONUCLEASE H"/>
    <property type="match status" value="1"/>
</dbReference>
<keyword evidence="4" id="KW-1185">Reference proteome</keyword>
<dbReference type="Gene3D" id="3.30.70.270">
    <property type="match status" value="1"/>
</dbReference>